<sequence length="222" mass="25005">MRGLIIYSFINLNNLVGAPSDLLYSVKPPENKNQSTREASAKQLTTNAQARDLPEASHVPGSSKFPFLSSPPLGTEWKLPIPLGPVYPHLISSLSNTKPVERSWELSPPTAKSFRMHNVHVAHLPQQGPFQCFMDMKAEKRLAGRKERRSHFGDISVHKCDQFGQIFCPFQALATTVSSLGGDVKAEGHRWVQKQGHFKRRKRSGYRGDFCDKGRCFWLLSF</sequence>
<dbReference type="AlphaFoldDB" id="A0A8D1V6L0"/>
<proteinExistence type="predicted"/>
<reference evidence="1" key="1">
    <citation type="submission" date="2025-08" db="UniProtKB">
        <authorList>
            <consortium name="Ensembl"/>
        </authorList>
    </citation>
    <scope>IDENTIFICATION</scope>
</reference>
<protein>
    <submittedName>
        <fullName evidence="1">Uncharacterized protein</fullName>
    </submittedName>
</protein>
<dbReference type="Proteomes" id="UP000694723">
    <property type="component" value="Unplaced"/>
</dbReference>
<evidence type="ECO:0000313" key="1">
    <source>
        <dbReference type="Ensembl" id="ENSSSCP00060019715.1"/>
    </source>
</evidence>
<name>A0A8D1V6L0_PIG</name>
<accession>A0A8D1V6L0</accession>
<dbReference type="Ensembl" id="ENSSSCT00060046060.1">
    <property type="protein sequence ID" value="ENSSSCP00060019715.1"/>
    <property type="gene ID" value="ENSSSCG00060033972.1"/>
</dbReference>
<evidence type="ECO:0000313" key="2">
    <source>
        <dbReference type="Proteomes" id="UP000694723"/>
    </source>
</evidence>
<organism evidence="1 2">
    <name type="scientific">Sus scrofa</name>
    <name type="common">Pig</name>
    <dbReference type="NCBI Taxonomy" id="9823"/>
    <lineage>
        <taxon>Eukaryota</taxon>
        <taxon>Metazoa</taxon>
        <taxon>Chordata</taxon>
        <taxon>Craniata</taxon>
        <taxon>Vertebrata</taxon>
        <taxon>Euteleostomi</taxon>
        <taxon>Mammalia</taxon>
        <taxon>Eutheria</taxon>
        <taxon>Laurasiatheria</taxon>
        <taxon>Artiodactyla</taxon>
        <taxon>Suina</taxon>
        <taxon>Suidae</taxon>
        <taxon>Sus</taxon>
    </lineage>
</organism>